<reference evidence="2 3" key="2">
    <citation type="submission" date="2020-03" db="EMBL/GenBank/DDBJ databases">
        <title>Devosia chinhatensis sp. nov., isolated from a hexachlorocyclohexane (HCH) dump site in India.</title>
        <authorList>
            <person name="Kumar M."/>
            <person name="Lal R."/>
        </authorList>
    </citation>
    <scope>NUCLEOTIDE SEQUENCE [LARGE SCALE GENOMIC DNA]</scope>
    <source>
        <strain evidence="2 3">H239</strain>
    </source>
</reference>
<evidence type="ECO:0000256" key="1">
    <source>
        <dbReference type="SAM" id="Phobius"/>
    </source>
</evidence>
<dbReference type="AlphaFoldDB" id="A0A6M1SUM1"/>
<gene>
    <name evidence="2" type="ORF">G5575_02335</name>
</gene>
<dbReference type="Proteomes" id="UP000474802">
    <property type="component" value="Unassembled WGS sequence"/>
</dbReference>
<protein>
    <submittedName>
        <fullName evidence="2">Amino acid transporter</fullName>
    </submittedName>
</protein>
<evidence type="ECO:0000313" key="2">
    <source>
        <dbReference type="EMBL" id="NGP16681.1"/>
    </source>
</evidence>
<keyword evidence="1" id="KW-0472">Membrane</keyword>
<keyword evidence="3" id="KW-1185">Reference proteome</keyword>
<keyword evidence="1" id="KW-0812">Transmembrane</keyword>
<accession>A0A6M1SUM1</accession>
<name>A0A6M1SUM1_9HYPH</name>
<proteinExistence type="predicted"/>
<feature type="transmembrane region" description="Helical" evidence="1">
    <location>
        <begin position="12"/>
        <end position="35"/>
    </location>
</feature>
<comment type="caution">
    <text evidence="2">The sequence shown here is derived from an EMBL/GenBank/DDBJ whole genome shotgun (WGS) entry which is preliminary data.</text>
</comment>
<organism evidence="2 3">
    <name type="scientific">Devosia aurantiaca</name>
    <dbReference type="NCBI Taxonomy" id="2714858"/>
    <lineage>
        <taxon>Bacteria</taxon>
        <taxon>Pseudomonadati</taxon>
        <taxon>Pseudomonadota</taxon>
        <taxon>Alphaproteobacteria</taxon>
        <taxon>Hyphomicrobiales</taxon>
        <taxon>Devosiaceae</taxon>
        <taxon>Devosia</taxon>
    </lineage>
</organism>
<sequence>MVRNEQRKLTATYLNGVGMAVLGVGGFAPVVSMTLSGPTSSIVPVLVFGCILASSGLHLLARQTLGGLEE</sequence>
<dbReference type="EMBL" id="JAALFG010000001">
    <property type="protein sequence ID" value="NGP16681.1"/>
    <property type="molecule type" value="Genomic_DNA"/>
</dbReference>
<reference evidence="2 3" key="1">
    <citation type="submission" date="2020-02" db="EMBL/GenBank/DDBJ databases">
        <authorList>
            <person name="Khan S.A."/>
            <person name="Jeon C.O."/>
            <person name="Chun B.H."/>
        </authorList>
    </citation>
    <scope>NUCLEOTIDE SEQUENCE [LARGE SCALE GENOMIC DNA]</scope>
    <source>
        <strain evidence="2 3">H239</strain>
    </source>
</reference>
<keyword evidence="1" id="KW-1133">Transmembrane helix</keyword>
<feature type="transmembrane region" description="Helical" evidence="1">
    <location>
        <begin position="41"/>
        <end position="61"/>
    </location>
</feature>
<evidence type="ECO:0000313" key="3">
    <source>
        <dbReference type="Proteomes" id="UP000474802"/>
    </source>
</evidence>